<dbReference type="Pfam" id="PF01841">
    <property type="entry name" value="Transglut_core"/>
    <property type="match status" value="1"/>
</dbReference>
<dbReference type="InterPro" id="IPR024618">
    <property type="entry name" value="DUF3857"/>
</dbReference>
<feature type="domain" description="Transglutaminase-like" evidence="1">
    <location>
        <begin position="275"/>
        <end position="386"/>
    </location>
</feature>
<feature type="domain" description="DUF3857" evidence="2">
    <location>
        <begin position="55"/>
        <end position="214"/>
    </location>
</feature>
<evidence type="ECO:0000259" key="1">
    <source>
        <dbReference type="Pfam" id="PF01841"/>
    </source>
</evidence>
<evidence type="ECO:0000313" key="3">
    <source>
        <dbReference type="EMBL" id="MBD0852288.1"/>
    </source>
</evidence>
<dbReference type="Gene3D" id="2.60.40.3140">
    <property type="match status" value="1"/>
</dbReference>
<dbReference type="SUPFAM" id="SSF54001">
    <property type="entry name" value="Cysteine proteinases"/>
    <property type="match status" value="1"/>
</dbReference>
<organism evidence="3 4">
    <name type="scientific">Maribacter arenosus</name>
    <dbReference type="NCBI Taxonomy" id="1854708"/>
    <lineage>
        <taxon>Bacteria</taxon>
        <taxon>Pseudomonadati</taxon>
        <taxon>Bacteroidota</taxon>
        <taxon>Flavobacteriia</taxon>
        <taxon>Flavobacteriales</taxon>
        <taxon>Flavobacteriaceae</taxon>
        <taxon>Maribacter</taxon>
    </lineage>
</organism>
<name>A0ABR7VFY3_9FLAO</name>
<reference evidence="3 4" key="1">
    <citation type="submission" date="2020-05" db="EMBL/GenBank/DDBJ databases">
        <title>The draft genome sequence of Maribacter arenosus CAU 1321.</title>
        <authorList>
            <person name="Mu L."/>
        </authorList>
    </citation>
    <scope>NUCLEOTIDE SEQUENCE [LARGE SCALE GENOMIC DNA]</scope>
    <source>
        <strain evidence="3 4">CAU 1321</strain>
    </source>
</reference>
<protein>
    <submittedName>
        <fullName evidence="3">DUF3857 domain-containing transglutaminase family protein</fullName>
    </submittedName>
</protein>
<evidence type="ECO:0000313" key="4">
    <source>
        <dbReference type="Proteomes" id="UP000598350"/>
    </source>
</evidence>
<dbReference type="Proteomes" id="UP000598350">
    <property type="component" value="Unassembled WGS sequence"/>
</dbReference>
<comment type="caution">
    <text evidence="3">The sequence shown here is derived from an EMBL/GenBank/DDBJ whole genome shotgun (WGS) entry which is preliminary data.</text>
</comment>
<evidence type="ECO:0000259" key="2">
    <source>
        <dbReference type="Pfam" id="PF12969"/>
    </source>
</evidence>
<sequence>MRLPLITICAILVLTSLYPQENSFQALALDPILTKNANAIVRLDEMKIDVASHKSITYTVKQVVTVLNKLGNSSARTQLYYDKEKKIKNIDILIYDQLGKEIKHIKRKDFQDLSTADGFSLYNDDRLLYHRYTPIQYPYTLEFTYEVESSDTGFFPPWYFISGYLVSVEKSHYEINFADETLKPEIKEYNLDGITYDKKETSNSILYSAENIPALKQEYLSPDFLDIVPRLKVRMKHFNLKGVDASVADWNDLGAWIDNELLKNRDDLTEETKMTVHELVKGTDDTLEKARIIYQYVQDNTRYISVQIGIGGWQPISAIDVDKVKYGDCKGLSNYTKALLKEVGVESYYVVVHAGNAKIDFDKDFSILQGNHAILAIPYNDEYYWVDCTSQVNPFGYIGDFTDDRDVLVVKPNGGEIVRTRSYLNGQNKQLTTASFKVSDKGTLTGEVEISTTGVQYSNRLHLENETTEDVVKYYKKFWHNINNLNIGSFNFLNDKNAISMKETVSLEANNYASTSQDRILFGLNPFNKIEHVPKRYRVRKRPFEILRGFLDIDEYEINIPSGYSIEALPATQNIKTEFGEYAMSIELKDGQIIRYNKSFALNAGTYPPEKYKEYRDFRKKVAKQENAKVVLTKNKVN</sequence>
<dbReference type="InterPro" id="IPR038765">
    <property type="entry name" value="Papain-like_cys_pep_sf"/>
</dbReference>
<proteinExistence type="predicted"/>
<keyword evidence="4" id="KW-1185">Reference proteome</keyword>
<dbReference type="InterPro" id="IPR002931">
    <property type="entry name" value="Transglutaminase-like"/>
</dbReference>
<dbReference type="RefSeq" id="WP_188315412.1">
    <property type="nucleotide sequence ID" value="NZ_JABTCG010000006.1"/>
</dbReference>
<dbReference type="Gene3D" id="2.60.120.1130">
    <property type="match status" value="1"/>
</dbReference>
<dbReference type="Pfam" id="PF12969">
    <property type="entry name" value="DUF3857"/>
    <property type="match status" value="1"/>
</dbReference>
<accession>A0ABR7VFY3</accession>
<dbReference type="Gene3D" id="3.10.620.30">
    <property type="match status" value="1"/>
</dbReference>
<gene>
    <name evidence="3" type="ORF">HPE63_16520</name>
</gene>
<dbReference type="EMBL" id="JABTCG010000006">
    <property type="protein sequence ID" value="MBD0852288.1"/>
    <property type="molecule type" value="Genomic_DNA"/>
</dbReference>